<evidence type="ECO:0008006" key="4">
    <source>
        <dbReference type="Google" id="ProtNLM"/>
    </source>
</evidence>
<keyword evidence="1" id="KW-0812">Transmembrane</keyword>
<reference evidence="2 3" key="1">
    <citation type="journal article" date="2017" name="ISME J.">
        <title>Potential for microbial H2 and metal transformations associated with novel bacteria and archaea in deep terrestrial subsurface sediments.</title>
        <authorList>
            <person name="Hernsdorf A.W."/>
            <person name="Amano Y."/>
            <person name="Miyakawa K."/>
            <person name="Ise K."/>
            <person name="Suzuki Y."/>
            <person name="Anantharaman K."/>
            <person name="Probst A."/>
            <person name="Burstein D."/>
            <person name="Thomas B.C."/>
            <person name="Banfield J.F."/>
        </authorList>
    </citation>
    <scope>NUCLEOTIDE SEQUENCE [LARGE SCALE GENOMIC DNA]</scope>
    <source>
        <strain evidence="2">HGW-Dojkabacteria-1</strain>
    </source>
</reference>
<sequence>MKCKICNSDTTPIFKAKIINKYDVQYYECPRCLFIQTEKEYWLKEAYQSSMNISDTGVLTRNILLGLKTSLIIQFLFNRKGKFLDYAGGWGIFTRLMRDIGFDFYWFDPYTSNELARGFEADLSERYEALTIFEGFEHFQNPYEDLEKMFKLSDTIIFSTTLVPKPTPQPKDWWYYGLEHGQHVALYSKESFEFIAKKYNCNYYTDGKYMHMFTRRKISKLLFFFLTSFFGFLLIPLVLVTNKSKTITDSKSF</sequence>
<protein>
    <recommendedName>
        <fullName evidence="4">Class I SAM-dependent methyltransferase</fullName>
    </recommendedName>
</protein>
<evidence type="ECO:0000256" key="1">
    <source>
        <dbReference type="SAM" id="Phobius"/>
    </source>
</evidence>
<dbReference type="Proteomes" id="UP000233417">
    <property type="component" value="Unassembled WGS sequence"/>
</dbReference>
<accession>A0A2N2F354</accession>
<comment type="caution">
    <text evidence="2">The sequence shown here is derived from an EMBL/GenBank/DDBJ whole genome shotgun (WGS) entry which is preliminary data.</text>
</comment>
<dbReference type="SUPFAM" id="SSF53335">
    <property type="entry name" value="S-adenosyl-L-methionine-dependent methyltransferases"/>
    <property type="match status" value="1"/>
</dbReference>
<organism evidence="2 3">
    <name type="scientific">Candidatus Dojkabacteria bacterium HGW-Dojkabacteria-1</name>
    <dbReference type="NCBI Taxonomy" id="2013761"/>
    <lineage>
        <taxon>Bacteria</taxon>
        <taxon>Candidatus Dojkabacteria</taxon>
    </lineage>
</organism>
<feature type="transmembrane region" description="Helical" evidence="1">
    <location>
        <begin position="221"/>
        <end position="240"/>
    </location>
</feature>
<keyword evidence="1" id="KW-0472">Membrane</keyword>
<gene>
    <name evidence="2" type="ORF">CVU76_01215</name>
</gene>
<dbReference type="EMBL" id="PHAO01000001">
    <property type="protein sequence ID" value="PKN02641.1"/>
    <property type="molecule type" value="Genomic_DNA"/>
</dbReference>
<name>A0A2N2F354_9BACT</name>
<evidence type="ECO:0000313" key="3">
    <source>
        <dbReference type="Proteomes" id="UP000233417"/>
    </source>
</evidence>
<evidence type="ECO:0000313" key="2">
    <source>
        <dbReference type="EMBL" id="PKN02641.1"/>
    </source>
</evidence>
<proteinExistence type="predicted"/>
<dbReference type="InterPro" id="IPR029063">
    <property type="entry name" value="SAM-dependent_MTases_sf"/>
</dbReference>
<dbReference type="Gene3D" id="3.40.50.150">
    <property type="entry name" value="Vaccinia Virus protein VP39"/>
    <property type="match status" value="1"/>
</dbReference>
<dbReference type="AlphaFoldDB" id="A0A2N2F354"/>
<keyword evidence="1" id="KW-1133">Transmembrane helix</keyword>
<dbReference type="Pfam" id="PF13489">
    <property type="entry name" value="Methyltransf_23"/>
    <property type="match status" value="1"/>
</dbReference>